<dbReference type="Proteomes" id="UP000075714">
    <property type="component" value="Unassembled WGS sequence"/>
</dbReference>
<protein>
    <submittedName>
        <fullName evidence="1">Uncharacterized protein</fullName>
    </submittedName>
</protein>
<comment type="caution">
    <text evidence="1">The sequence shown here is derived from an EMBL/GenBank/DDBJ whole genome shotgun (WGS) entry which is preliminary data.</text>
</comment>
<organism evidence="1 2">
    <name type="scientific">Gonium pectorale</name>
    <name type="common">Green alga</name>
    <dbReference type="NCBI Taxonomy" id="33097"/>
    <lineage>
        <taxon>Eukaryota</taxon>
        <taxon>Viridiplantae</taxon>
        <taxon>Chlorophyta</taxon>
        <taxon>core chlorophytes</taxon>
        <taxon>Chlorophyceae</taxon>
        <taxon>CS clade</taxon>
        <taxon>Chlamydomonadales</taxon>
        <taxon>Volvocaceae</taxon>
        <taxon>Gonium</taxon>
    </lineage>
</organism>
<accession>A0A150GDZ2</accession>
<name>A0A150GDZ2_GONPE</name>
<dbReference type="EMBL" id="LSYV01000035">
    <property type="protein sequence ID" value="KXZ47570.1"/>
    <property type="molecule type" value="Genomic_DNA"/>
</dbReference>
<dbReference type="AlphaFoldDB" id="A0A150GDZ2"/>
<keyword evidence="2" id="KW-1185">Reference proteome</keyword>
<evidence type="ECO:0000313" key="1">
    <source>
        <dbReference type="EMBL" id="KXZ47570.1"/>
    </source>
</evidence>
<evidence type="ECO:0000313" key="2">
    <source>
        <dbReference type="Proteomes" id="UP000075714"/>
    </source>
</evidence>
<sequence>MDVVKERCEKYLVSRWYMAHELGRLLERGNWAQLLQECLGELDAASVPVEVMQALMKSVRKRQQSRAK</sequence>
<proteinExistence type="predicted"/>
<reference evidence="2" key="1">
    <citation type="journal article" date="2016" name="Nat. Commun.">
        <title>The Gonium pectorale genome demonstrates co-option of cell cycle regulation during the evolution of multicellularity.</title>
        <authorList>
            <person name="Hanschen E.R."/>
            <person name="Marriage T.N."/>
            <person name="Ferris P.J."/>
            <person name="Hamaji T."/>
            <person name="Toyoda A."/>
            <person name="Fujiyama A."/>
            <person name="Neme R."/>
            <person name="Noguchi H."/>
            <person name="Minakuchi Y."/>
            <person name="Suzuki M."/>
            <person name="Kawai-Toyooka H."/>
            <person name="Smith D.R."/>
            <person name="Sparks H."/>
            <person name="Anderson J."/>
            <person name="Bakaric R."/>
            <person name="Luria V."/>
            <person name="Karger A."/>
            <person name="Kirschner M.W."/>
            <person name="Durand P.M."/>
            <person name="Michod R.E."/>
            <person name="Nozaki H."/>
            <person name="Olson B.J."/>
        </authorList>
    </citation>
    <scope>NUCLEOTIDE SEQUENCE [LARGE SCALE GENOMIC DNA]</scope>
    <source>
        <strain evidence="2">NIES-2863</strain>
    </source>
</reference>
<gene>
    <name evidence="1" type="ORF">GPECTOR_34g729</name>
</gene>